<proteinExistence type="predicted"/>
<feature type="transmembrane region" description="Helical" evidence="1">
    <location>
        <begin position="638"/>
        <end position="656"/>
    </location>
</feature>
<dbReference type="AlphaFoldDB" id="A0A5J4WUF2"/>
<name>A0A5J4WUF2_9EUKA</name>
<protein>
    <submittedName>
        <fullName evidence="2">Uncharacterized protein</fullName>
    </submittedName>
</protein>
<evidence type="ECO:0000256" key="1">
    <source>
        <dbReference type="SAM" id="Phobius"/>
    </source>
</evidence>
<keyword evidence="1" id="KW-1133">Transmembrane helix</keyword>
<dbReference type="Proteomes" id="UP000324800">
    <property type="component" value="Unassembled WGS sequence"/>
</dbReference>
<keyword evidence="1" id="KW-0472">Membrane</keyword>
<reference evidence="2 3" key="1">
    <citation type="submission" date="2019-03" db="EMBL/GenBank/DDBJ databases">
        <title>Single cell metagenomics reveals metabolic interactions within the superorganism composed of flagellate Streblomastix strix and complex community of Bacteroidetes bacteria on its surface.</title>
        <authorList>
            <person name="Treitli S.C."/>
            <person name="Kolisko M."/>
            <person name="Husnik F."/>
            <person name="Keeling P."/>
            <person name="Hampl V."/>
        </authorList>
    </citation>
    <scope>NUCLEOTIDE SEQUENCE [LARGE SCALE GENOMIC DNA]</scope>
    <source>
        <strain evidence="2">ST1C</strain>
    </source>
</reference>
<comment type="caution">
    <text evidence="2">The sequence shown here is derived from an EMBL/GenBank/DDBJ whole genome shotgun (WGS) entry which is preliminary data.</text>
</comment>
<gene>
    <name evidence="2" type="ORF">EZS28_006048</name>
</gene>
<evidence type="ECO:0000313" key="2">
    <source>
        <dbReference type="EMBL" id="KAA6398423.1"/>
    </source>
</evidence>
<dbReference type="EMBL" id="SNRW01000958">
    <property type="protein sequence ID" value="KAA6398423.1"/>
    <property type="molecule type" value="Genomic_DNA"/>
</dbReference>
<keyword evidence="1" id="KW-0812">Transmembrane</keyword>
<evidence type="ECO:0000313" key="3">
    <source>
        <dbReference type="Proteomes" id="UP000324800"/>
    </source>
</evidence>
<accession>A0A5J4WUF2</accession>
<organism evidence="2 3">
    <name type="scientific">Streblomastix strix</name>
    <dbReference type="NCBI Taxonomy" id="222440"/>
    <lineage>
        <taxon>Eukaryota</taxon>
        <taxon>Metamonada</taxon>
        <taxon>Preaxostyla</taxon>
        <taxon>Oxymonadida</taxon>
        <taxon>Streblomastigidae</taxon>
        <taxon>Streblomastix</taxon>
    </lineage>
</organism>
<sequence length="658" mass="74399">MWHSMFEVNATETRDVIVDYTCNQPLLQSFDIRDFSLIQQGQDESAFSFRLIPDRVLTTLLTAQPLNFNFHGCQSQKDATRLDYTLYGLSAYIYEQKNVSSSITYGLRKITKLKLKKFDIDGNPVLEEYESLGCGADRMNAKISFEINGLVSQECISDDVGGVLDTQIPTQCSDDGLNIEDSVNNKKFLENYKHGQVRNASNNIIKEFLTRTGIIQGDIIYYNDMDEQIGQETDVSFIGWDKDSQNKEQWIIARKNYFTTTYEDFYLTEERIPFRIKSASYAKITGNAIFKLGQNQSSTSQWQSCGIASGGGSQSGSGPVTPGRFKTLKYRYASGVVTIDRTSEDTDSQYFNLADTEPYEIDAENVQQMMIIKNGTFDVLQPTQFLGFDSKKCSSIDQFRYDNYLYALLGYACFTYEGIDMSPSIYYLSQNTPQQVRVIPDDIQSVFVEKGCDAGFLNVVFSAEINGIVSDSCIPNNGNWTNMNKCVNGSVPVKHLEGFQFGFMKGVANQRLKMFLTRFGAFRGDLEWFNRDIFNVSTSVGEAGRAIFLGWDVDQQGQEVWVVARQNHQTLYKEGVPYRDFFYEIETVPFLVDGANVAETNIYFVYVPGKSVIPQDMAYQQIIEEGEQSKDACGIYKVAFELIVAVLTLPIIALLFSI</sequence>